<name>A0A3B3Q2E9_9TELE</name>
<dbReference type="FunFam" id="3.30.420.10:FF:000032">
    <property type="entry name" value="Retrovirus-related Pol polyprotein from transposon 297-like Protein"/>
    <property type="match status" value="1"/>
</dbReference>
<dbReference type="PANTHER" id="PTHR37984">
    <property type="entry name" value="PROTEIN CBG26694"/>
    <property type="match status" value="1"/>
</dbReference>
<dbReference type="AlphaFoldDB" id="A0A3B3Q2E9"/>
<dbReference type="GO" id="GO:0003676">
    <property type="term" value="F:nucleic acid binding"/>
    <property type="evidence" value="ECO:0007669"/>
    <property type="project" value="InterPro"/>
</dbReference>
<dbReference type="InterPro" id="IPR012337">
    <property type="entry name" value="RNaseH-like_sf"/>
</dbReference>
<organism evidence="2 3">
    <name type="scientific">Paramormyrops kingsleyae</name>
    <dbReference type="NCBI Taxonomy" id="1676925"/>
    <lineage>
        <taxon>Eukaryota</taxon>
        <taxon>Metazoa</taxon>
        <taxon>Chordata</taxon>
        <taxon>Craniata</taxon>
        <taxon>Vertebrata</taxon>
        <taxon>Euteleostomi</taxon>
        <taxon>Actinopterygii</taxon>
        <taxon>Neopterygii</taxon>
        <taxon>Teleostei</taxon>
        <taxon>Osteoglossocephala</taxon>
        <taxon>Osteoglossomorpha</taxon>
        <taxon>Osteoglossiformes</taxon>
        <taxon>Mormyridae</taxon>
        <taxon>Paramormyrops</taxon>
    </lineage>
</organism>
<dbReference type="PANTHER" id="PTHR37984:SF5">
    <property type="entry name" value="PROTEIN NYNRIN-LIKE"/>
    <property type="match status" value="1"/>
</dbReference>
<dbReference type="GeneTree" id="ENSGT01000000214408"/>
<evidence type="ECO:0000313" key="2">
    <source>
        <dbReference type="Ensembl" id="ENSPKIP00000000328.1"/>
    </source>
</evidence>
<reference evidence="2" key="2">
    <citation type="submission" date="2025-09" db="UniProtKB">
        <authorList>
            <consortium name="Ensembl"/>
        </authorList>
    </citation>
    <scope>IDENTIFICATION</scope>
</reference>
<reference evidence="2" key="1">
    <citation type="submission" date="2025-08" db="UniProtKB">
        <authorList>
            <consortium name="Ensembl"/>
        </authorList>
    </citation>
    <scope>IDENTIFICATION</scope>
</reference>
<dbReference type="STRING" id="1676925.ENSPKIP00000000328"/>
<dbReference type="Ensembl" id="ENSPKIT00000024218.1">
    <property type="protein sequence ID" value="ENSPKIP00000000328.1"/>
    <property type="gene ID" value="ENSPKIG00000019037.1"/>
</dbReference>
<sequence length="365" mass="41599">LWTLKWTVNAAKWQFVLRDIQQKPSGLMVAVVASRPWEYAGVDFVGPLPRTAQGHAHILVFVDYFTKWVEICAVREATAVVVADKFMENIVARHGAPTYLISDRGTPFVNTVFDSLLRRLGTEHRLTTAYHPQTNMTERVNRTLKTAIRAFVGGMHRSWDRFIPHLSFALRTAPHASTGDTPAFLLYGRDLHTPLDLLLTRDAGPAPHSMQDYREGLVAALKVAYARVWDCLAESHAVQKKQYDRRRQHVTFKINDLVKVRDHPRSDGLSGFAAKLAPVFKGPFRVSQRLSDVNYRLTSLQDGRDIGVFHVVNMCPFYTWDSAISKRAFREKNKRKPPRQTFTYTSESLLKRVVVFSLSRSSQYG</sequence>
<dbReference type="GO" id="GO:0015074">
    <property type="term" value="P:DNA integration"/>
    <property type="evidence" value="ECO:0007669"/>
    <property type="project" value="InterPro"/>
</dbReference>
<dbReference type="InterPro" id="IPR050951">
    <property type="entry name" value="Retrovirus_Pol_polyprotein"/>
</dbReference>
<evidence type="ECO:0000259" key="1">
    <source>
        <dbReference type="PROSITE" id="PS50994"/>
    </source>
</evidence>
<feature type="domain" description="Integrase catalytic" evidence="1">
    <location>
        <begin position="32"/>
        <end position="190"/>
    </location>
</feature>
<dbReference type="Gene3D" id="3.30.420.10">
    <property type="entry name" value="Ribonuclease H-like superfamily/Ribonuclease H"/>
    <property type="match status" value="1"/>
</dbReference>
<keyword evidence="3" id="KW-1185">Reference proteome</keyword>
<dbReference type="InterPro" id="IPR036397">
    <property type="entry name" value="RNaseH_sf"/>
</dbReference>
<proteinExistence type="predicted"/>
<dbReference type="SUPFAM" id="SSF53098">
    <property type="entry name" value="Ribonuclease H-like"/>
    <property type="match status" value="1"/>
</dbReference>
<dbReference type="Proteomes" id="UP000261540">
    <property type="component" value="Unplaced"/>
</dbReference>
<dbReference type="InterPro" id="IPR001584">
    <property type="entry name" value="Integrase_cat-core"/>
</dbReference>
<protein>
    <recommendedName>
        <fullName evidence="1">Integrase catalytic domain-containing protein</fullName>
    </recommendedName>
</protein>
<accession>A0A3B3Q2E9</accession>
<evidence type="ECO:0000313" key="3">
    <source>
        <dbReference type="Proteomes" id="UP000261540"/>
    </source>
</evidence>
<dbReference type="PROSITE" id="PS50994">
    <property type="entry name" value="INTEGRASE"/>
    <property type="match status" value="1"/>
</dbReference>
<dbReference type="Pfam" id="PF00665">
    <property type="entry name" value="rve"/>
    <property type="match status" value="1"/>
</dbReference>